<dbReference type="Pfam" id="PF02880">
    <property type="entry name" value="PGM_PMM_III"/>
    <property type="match status" value="1"/>
</dbReference>
<dbReference type="InterPro" id="IPR005845">
    <property type="entry name" value="A-D-PHexomutase_a/b/a-II"/>
</dbReference>
<evidence type="ECO:0000259" key="14">
    <source>
        <dbReference type="Pfam" id="PF02879"/>
    </source>
</evidence>
<dbReference type="Pfam" id="PF00408">
    <property type="entry name" value="PGM_PMM_IV"/>
    <property type="match status" value="1"/>
</dbReference>
<dbReference type="Pfam" id="PF02878">
    <property type="entry name" value="PGM_PMM_I"/>
    <property type="match status" value="1"/>
</dbReference>
<evidence type="ECO:0000259" key="15">
    <source>
        <dbReference type="Pfam" id="PF02880"/>
    </source>
</evidence>
<dbReference type="PANTHER" id="PTHR43771">
    <property type="entry name" value="PHOSPHOMANNOMUTASE"/>
    <property type="match status" value="1"/>
</dbReference>
<dbReference type="GO" id="GO:0005975">
    <property type="term" value="P:carbohydrate metabolic process"/>
    <property type="evidence" value="ECO:0007669"/>
    <property type="project" value="InterPro"/>
</dbReference>
<dbReference type="InterPro" id="IPR016066">
    <property type="entry name" value="A-D-PHexomutase_CS"/>
</dbReference>
<accession>A0A939DFG2</accession>
<evidence type="ECO:0000256" key="6">
    <source>
        <dbReference type="ARBA" id="ARBA00022553"/>
    </source>
</evidence>
<dbReference type="EC" id="5.4.2.8" evidence="5"/>
<dbReference type="GO" id="GO:0004615">
    <property type="term" value="F:phosphomannomutase activity"/>
    <property type="evidence" value="ECO:0007669"/>
    <property type="project" value="UniProtKB-EC"/>
</dbReference>
<keyword evidence="17" id="KW-1185">Reference proteome</keyword>
<dbReference type="Pfam" id="PF02879">
    <property type="entry name" value="PGM_PMM_II"/>
    <property type="match status" value="1"/>
</dbReference>
<dbReference type="PANTHER" id="PTHR43771:SF2">
    <property type="entry name" value="PHOSPHOMANNOMUTASE_PHOSPHOGLUCOMUTASE"/>
    <property type="match status" value="1"/>
</dbReference>
<evidence type="ECO:0000259" key="13">
    <source>
        <dbReference type="Pfam" id="PF02878"/>
    </source>
</evidence>
<dbReference type="InterPro" id="IPR005844">
    <property type="entry name" value="A-D-PHexomutase_a/b/a-I"/>
</dbReference>
<evidence type="ECO:0000256" key="4">
    <source>
        <dbReference type="ARBA" id="ARBA00010231"/>
    </source>
</evidence>
<dbReference type="Proteomes" id="UP000664303">
    <property type="component" value="Unassembled WGS sequence"/>
</dbReference>
<sequence>MAGAFAGILLTALLYRQRVRRETALLLSRASSRSRLTLGLPELAAIGRQLRRASHEGPAAPAPESDEKGETETVLADTEADAAGGIIAEAEPSSLLYQSSDILDKAEPADSQILELDLELDREEGGEPEGFPEHIFRAYDIRGHADTDLSDELVYRIGRAVGEMAAERGESSVIVGGDGRISTPRIRSQLISALLDGGLDVIDIGLVPTPLLYFATQHLDSQAGIMVTGSHNPRDDNGLKIVLDRQTMAAGGIQDIRRRMASASGGDAGYTRGRVITEDIVPAYIDEVAGDIAIAVPLKIVIDAGNGATSDIAPRLFTELGCEVIPLYCEIDGNFPNHPPDTSDERNLDDLCAAVRAEHADFGVAFDGDGDRVAVVTGSGAIVRADLLMMLFAQDVVSRNPGADVVFDVKCTRHLARLITHNGGRPVLWKTGHALMKQKIAETGALLGGEFSGHIFFGERWYGHDDGMYAAGRLAEILSTHDQSLDAALEDFPRTENTPEILVPVEERKKFALMQKIAREADFGAGKVNNLDGIRVDFDTGWGLLRASNTSAALTARFEADTAEHLEAIKRTFREQVARVEPELQLPF</sequence>
<dbReference type="Gene3D" id="3.40.120.10">
    <property type="entry name" value="Alpha-D-Glucose-1,6-Bisphosphate, subunit A, domain 3"/>
    <property type="match status" value="3"/>
</dbReference>
<dbReference type="SUPFAM" id="SSF55957">
    <property type="entry name" value="Phosphoglucomutase, C-terminal domain"/>
    <property type="match status" value="1"/>
</dbReference>
<comment type="cofactor">
    <cofactor evidence="2">
        <name>Mg(2+)</name>
        <dbReference type="ChEBI" id="CHEBI:18420"/>
    </cofactor>
</comment>
<comment type="similarity">
    <text evidence="4 10">Belongs to the phosphohexose mutase family.</text>
</comment>
<feature type="domain" description="Alpha-D-phosphohexomutase alpha/beta/alpha" evidence="13">
    <location>
        <begin position="135"/>
        <end position="249"/>
    </location>
</feature>
<keyword evidence="8 10" id="KW-0460">Magnesium</keyword>
<feature type="domain" description="Alpha-D-phosphohexomutase alpha/beta/alpha" evidence="14">
    <location>
        <begin position="283"/>
        <end position="380"/>
    </location>
</feature>
<keyword evidence="9" id="KW-0413">Isomerase</keyword>
<protein>
    <recommendedName>
        <fullName evidence="5">phosphomannomutase</fullName>
        <ecNumber evidence="5">5.4.2.8</ecNumber>
    </recommendedName>
</protein>
<dbReference type="Gene3D" id="3.30.310.50">
    <property type="entry name" value="Alpha-D-phosphohexomutase, C-terminal domain"/>
    <property type="match status" value="1"/>
</dbReference>
<name>A0A939DFG2_9GAMM</name>
<keyword evidence="6" id="KW-0597">Phosphoprotein</keyword>
<dbReference type="EMBL" id="JAFKCZ010000007">
    <property type="protein sequence ID" value="MBN7797258.1"/>
    <property type="molecule type" value="Genomic_DNA"/>
</dbReference>
<evidence type="ECO:0000256" key="1">
    <source>
        <dbReference type="ARBA" id="ARBA00000586"/>
    </source>
</evidence>
<comment type="pathway">
    <text evidence="3">Nucleotide-sugar biosynthesis; GDP-alpha-D-mannose biosynthesis; alpha-D-mannose 1-phosphate from D-fructose 6-phosphate: step 2/2.</text>
</comment>
<dbReference type="SUPFAM" id="SSF53738">
    <property type="entry name" value="Phosphoglucomutase, first 3 domains"/>
    <property type="match status" value="3"/>
</dbReference>
<dbReference type="PRINTS" id="PR00509">
    <property type="entry name" value="PGMPMM"/>
</dbReference>
<evidence type="ECO:0000256" key="3">
    <source>
        <dbReference type="ARBA" id="ARBA00004699"/>
    </source>
</evidence>
<dbReference type="GO" id="GO:0000287">
    <property type="term" value="F:magnesium ion binding"/>
    <property type="evidence" value="ECO:0007669"/>
    <property type="project" value="InterPro"/>
</dbReference>
<organism evidence="16 17">
    <name type="scientific">Parahaliea mediterranea</name>
    <dbReference type="NCBI Taxonomy" id="651086"/>
    <lineage>
        <taxon>Bacteria</taxon>
        <taxon>Pseudomonadati</taxon>
        <taxon>Pseudomonadota</taxon>
        <taxon>Gammaproteobacteria</taxon>
        <taxon>Cellvibrionales</taxon>
        <taxon>Halieaceae</taxon>
        <taxon>Parahaliea</taxon>
    </lineage>
</organism>
<dbReference type="AlphaFoldDB" id="A0A939DFG2"/>
<evidence type="ECO:0000256" key="2">
    <source>
        <dbReference type="ARBA" id="ARBA00001946"/>
    </source>
</evidence>
<dbReference type="PROSITE" id="PS00710">
    <property type="entry name" value="PGM_PMM"/>
    <property type="match status" value="1"/>
</dbReference>
<evidence type="ECO:0000313" key="16">
    <source>
        <dbReference type="EMBL" id="MBN7797258.1"/>
    </source>
</evidence>
<gene>
    <name evidence="16" type="ORF">JYP50_11675</name>
</gene>
<reference evidence="16" key="1">
    <citation type="submission" date="2021-02" db="EMBL/GenBank/DDBJ databases">
        <title>PHA producing bacteria isolated from coastal sediment in Guangdong, Shenzhen.</title>
        <authorList>
            <person name="Zheng W."/>
            <person name="Yu S."/>
            <person name="Huang Y."/>
        </authorList>
    </citation>
    <scope>NUCLEOTIDE SEQUENCE</scope>
    <source>
        <strain evidence="16">TN14-10</strain>
    </source>
</reference>
<feature type="domain" description="Alpha-D-phosphohexomutase C-terminal" evidence="12">
    <location>
        <begin position="500"/>
        <end position="575"/>
    </location>
</feature>
<dbReference type="CDD" id="cd03089">
    <property type="entry name" value="PMM_PGM"/>
    <property type="match status" value="1"/>
</dbReference>
<evidence type="ECO:0000259" key="12">
    <source>
        <dbReference type="Pfam" id="PF00408"/>
    </source>
</evidence>
<evidence type="ECO:0000256" key="7">
    <source>
        <dbReference type="ARBA" id="ARBA00022723"/>
    </source>
</evidence>
<comment type="caution">
    <text evidence="16">The sequence shown here is derived from an EMBL/GenBank/DDBJ whole genome shotgun (WGS) entry which is preliminary data.</text>
</comment>
<dbReference type="InterPro" id="IPR005841">
    <property type="entry name" value="Alpha-D-phosphohexomutase_SF"/>
</dbReference>
<feature type="domain" description="Alpha-D-phosphohexomutase alpha/beta/alpha" evidence="15">
    <location>
        <begin position="386"/>
        <end position="492"/>
    </location>
</feature>
<proteinExistence type="inferred from homology"/>
<evidence type="ECO:0000256" key="8">
    <source>
        <dbReference type="ARBA" id="ARBA00022842"/>
    </source>
</evidence>
<dbReference type="InterPro" id="IPR005843">
    <property type="entry name" value="A-D-PHexomutase_C"/>
</dbReference>
<dbReference type="InterPro" id="IPR036900">
    <property type="entry name" value="A-D-PHexomutase_C_sf"/>
</dbReference>
<feature type="region of interest" description="Disordered" evidence="11">
    <location>
        <begin position="50"/>
        <end position="73"/>
    </location>
</feature>
<keyword evidence="7 10" id="KW-0479">Metal-binding</keyword>
<comment type="catalytic activity">
    <reaction evidence="1">
        <text>alpha-D-mannose 1-phosphate = D-mannose 6-phosphate</text>
        <dbReference type="Rhea" id="RHEA:11140"/>
        <dbReference type="ChEBI" id="CHEBI:58409"/>
        <dbReference type="ChEBI" id="CHEBI:58735"/>
        <dbReference type="EC" id="5.4.2.8"/>
    </reaction>
</comment>
<evidence type="ECO:0000256" key="5">
    <source>
        <dbReference type="ARBA" id="ARBA00012730"/>
    </source>
</evidence>
<evidence type="ECO:0000313" key="17">
    <source>
        <dbReference type="Proteomes" id="UP000664303"/>
    </source>
</evidence>
<evidence type="ECO:0000256" key="9">
    <source>
        <dbReference type="ARBA" id="ARBA00023235"/>
    </source>
</evidence>
<dbReference type="InterPro" id="IPR005846">
    <property type="entry name" value="A-D-PHexomutase_a/b/a-III"/>
</dbReference>
<evidence type="ECO:0000256" key="10">
    <source>
        <dbReference type="RuleBase" id="RU004326"/>
    </source>
</evidence>
<dbReference type="InterPro" id="IPR016055">
    <property type="entry name" value="A-D-PHexomutase_a/b/a-I/II/III"/>
</dbReference>
<evidence type="ECO:0000256" key="11">
    <source>
        <dbReference type="SAM" id="MobiDB-lite"/>
    </source>
</evidence>